<dbReference type="EMBL" id="LGFT01000042">
    <property type="protein sequence ID" value="KUK43911.1"/>
    <property type="molecule type" value="Genomic_DNA"/>
</dbReference>
<comment type="caution">
    <text evidence="3">The sequence shown here is derived from an EMBL/GenBank/DDBJ whole genome shotgun (WGS) entry which is preliminary data.</text>
</comment>
<feature type="transmembrane region" description="Helical" evidence="1">
    <location>
        <begin position="150"/>
        <end position="167"/>
    </location>
</feature>
<feature type="transmembrane region" description="Helical" evidence="1">
    <location>
        <begin position="45"/>
        <end position="65"/>
    </location>
</feature>
<reference evidence="3" key="1">
    <citation type="journal article" date="2015" name="MBio">
        <title>Genome-resolved metagenomic analysis reveals roles for candidate phyla and other microbial community members in biogeochemical transformations in oil reservoirs.</title>
        <authorList>
            <person name="Hu P."/>
            <person name="Tom L."/>
            <person name="Singh A."/>
            <person name="Thomas B.C."/>
            <person name="Baker B.J."/>
            <person name="Piceno Y.M."/>
            <person name="Andersen G.L."/>
            <person name="Banfield J.F."/>
        </authorList>
    </citation>
    <scope>NUCLEOTIDE SEQUENCE [LARGE SCALE GENOMIC DNA]</scope>
    <source>
        <strain evidence="3">56_747</strain>
    </source>
</reference>
<feature type="transmembrane region" description="Helical" evidence="1">
    <location>
        <begin position="124"/>
        <end position="144"/>
    </location>
</feature>
<name>A0A101IK06_9EURY</name>
<evidence type="ECO:0000313" key="2">
    <source>
        <dbReference type="EMBL" id="KUK43911.1"/>
    </source>
</evidence>
<proteinExistence type="predicted"/>
<evidence type="ECO:0000256" key="1">
    <source>
        <dbReference type="SAM" id="Phobius"/>
    </source>
</evidence>
<keyword evidence="1" id="KW-0812">Transmembrane</keyword>
<dbReference type="Proteomes" id="UP000053961">
    <property type="component" value="Unassembled WGS sequence"/>
</dbReference>
<accession>A0A101IK06</accession>
<protein>
    <recommendedName>
        <fullName evidence="6">DUF1538 domain-containing protein</fullName>
    </recommendedName>
</protein>
<keyword evidence="1" id="KW-1133">Transmembrane helix</keyword>
<gene>
    <name evidence="2" type="ORF">XD72_1725</name>
    <name evidence="3" type="ORF">XE07_1104</name>
</gene>
<reference evidence="4 5" key="2">
    <citation type="journal article" date="2015" name="MBio">
        <title>Genome-Resolved Metagenomic Analysis Reveals Roles for Candidate Phyla and Other Microbial Community Members in Biogeochemical Transformations in Oil Reservoirs.</title>
        <authorList>
            <person name="Hu P."/>
            <person name="Tom L."/>
            <person name="Singh A."/>
            <person name="Thomas B.C."/>
            <person name="Baker B.J."/>
            <person name="Piceno Y.M."/>
            <person name="Andersen G.L."/>
            <person name="Banfield J.F."/>
        </authorList>
    </citation>
    <scope>NUCLEOTIDE SEQUENCE [LARGE SCALE GENOMIC DNA]</scope>
    <source>
        <strain evidence="2">57_489</strain>
    </source>
</reference>
<organism evidence="3 4">
    <name type="scientific">Methanothrix harundinacea</name>
    <dbReference type="NCBI Taxonomy" id="301375"/>
    <lineage>
        <taxon>Archaea</taxon>
        <taxon>Methanobacteriati</taxon>
        <taxon>Methanobacteriota</taxon>
        <taxon>Stenosarchaea group</taxon>
        <taxon>Methanomicrobia</taxon>
        <taxon>Methanotrichales</taxon>
        <taxon>Methanotrichaceae</taxon>
        <taxon>Methanothrix</taxon>
    </lineage>
</organism>
<dbReference type="Proteomes" id="UP000057043">
    <property type="component" value="Unassembled WGS sequence"/>
</dbReference>
<evidence type="ECO:0000313" key="5">
    <source>
        <dbReference type="Proteomes" id="UP000057043"/>
    </source>
</evidence>
<dbReference type="Pfam" id="PF07556">
    <property type="entry name" value="DUF1538"/>
    <property type="match status" value="1"/>
</dbReference>
<dbReference type="EMBL" id="LGHB01000013">
    <property type="protein sequence ID" value="KUK96433.1"/>
    <property type="molecule type" value="Genomic_DNA"/>
</dbReference>
<evidence type="ECO:0000313" key="4">
    <source>
        <dbReference type="Proteomes" id="UP000053961"/>
    </source>
</evidence>
<feature type="transmembrane region" description="Helical" evidence="1">
    <location>
        <begin position="179"/>
        <end position="200"/>
    </location>
</feature>
<sequence>MIGAMLDSLRHASIDVLQAIVPLVLFFLVFQVFHLRYPRRQVMKLLLGMAFTAVGMVLFLSGVFLGFLPTGQDIGRFFGSYEEKWVLVAVGVLLGFLATFAEPAVRVLCYQVEKASTGYIKSSLMLYTLSLGVAVLVGIGMMRIIYGVPLSYIILPGYILAVLLLFASDRDFIGISFDAGGVATGPMAVTFLMAVAIGAASMMERSDPLVDGFGLIALIALAPIIFVLSLGVLVRLRKGDDG</sequence>
<dbReference type="InterPro" id="IPR011435">
    <property type="entry name" value="UmpAB"/>
</dbReference>
<evidence type="ECO:0008006" key="6">
    <source>
        <dbReference type="Google" id="ProtNLM"/>
    </source>
</evidence>
<feature type="transmembrane region" description="Helical" evidence="1">
    <location>
        <begin position="85"/>
        <end position="104"/>
    </location>
</feature>
<keyword evidence="1" id="KW-0472">Membrane</keyword>
<evidence type="ECO:0000313" key="3">
    <source>
        <dbReference type="EMBL" id="KUK96433.1"/>
    </source>
</evidence>
<feature type="transmembrane region" description="Helical" evidence="1">
    <location>
        <begin position="212"/>
        <end position="234"/>
    </location>
</feature>
<dbReference type="PATRIC" id="fig|301375.6.peg.2516"/>
<dbReference type="AlphaFoldDB" id="A0A101IK06"/>
<feature type="transmembrane region" description="Helical" evidence="1">
    <location>
        <begin position="12"/>
        <end position="33"/>
    </location>
</feature>